<evidence type="ECO:0000256" key="2">
    <source>
        <dbReference type="ARBA" id="ARBA00022801"/>
    </source>
</evidence>
<dbReference type="RefSeq" id="WP_290110938.1">
    <property type="nucleotide sequence ID" value="NZ_JAUEPL010000007.1"/>
</dbReference>
<reference evidence="3" key="1">
    <citation type="submission" date="2023-06" db="EMBL/GenBank/DDBJ databases">
        <title>WGS-Sequencing of Streptomyces ficellus isolate 21 collected from sand in Gara Djebilet Iron Mine in Algeria.</title>
        <authorList>
            <person name="Zegers G.P."/>
            <person name="Gomez A."/>
            <person name="Gueddou A."/>
            <person name="Zahara A.F."/>
            <person name="Worth M."/>
            <person name="Sevigny J.L."/>
            <person name="Tisa L."/>
        </authorList>
    </citation>
    <scope>NUCLEOTIDE SEQUENCE</scope>
    <source>
        <strain evidence="3">AS11</strain>
    </source>
</reference>
<dbReference type="InterPro" id="IPR050955">
    <property type="entry name" value="Plant_Biomass_Hydrol_Est"/>
</dbReference>
<organism evidence="3 4">
    <name type="scientific">Streptomyces ficellus</name>
    <dbReference type="NCBI Taxonomy" id="1977088"/>
    <lineage>
        <taxon>Bacteria</taxon>
        <taxon>Bacillati</taxon>
        <taxon>Actinomycetota</taxon>
        <taxon>Actinomycetes</taxon>
        <taxon>Kitasatosporales</taxon>
        <taxon>Streptomycetaceae</taxon>
        <taxon>Streptomyces</taxon>
    </lineage>
</organism>
<dbReference type="PANTHER" id="PTHR43037">
    <property type="entry name" value="UNNAMED PRODUCT-RELATED"/>
    <property type="match status" value="1"/>
</dbReference>
<dbReference type="GO" id="GO:0016787">
    <property type="term" value="F:hydrolase activity"/>
    <property type="evidence" value="ECO:0007669"/>
    <property type="project" value="UniProtKB-KW"/>
</dbReference>
<keyword evidence="2 3" id="KW-0378">Hydrolase</keyword>
<protein>
    <submittedName>
        <fullName evidence="3">Alpha/beta hydrolase-fold protein</fullName>
    </submittedName>
</protein>
<evidence type="ECO:0000313" key="4">
    <source>
        <dbReference type="Proteomes" id="UP001174050"/>
    </source>
</evidence>
<dbReference type="EMBL" id="JAUEPL010000007">
    <property type="protein sequence ID" value="MDN3293962.1"/>
    <property type="molecule type" value="Genomic_DNA"/>
</dbReference>
<dbReference type="Proteomes" id="UP001174050">
    <property type="component" value="Unassembled WGS sequence"/>
</dbReference>
<dbReference type="PANTHER" id="PTHR43037:SF5">
    <property type="entry name" value="FERULOYL ESTERASE"/>
    <property type="match status" value="1"/>
</dbReference>
<dbReference type="InterPro" id="IPR029058">
    <property type="entry name" value="AB_hydrolase_fold"/>
</dbReference>
<comment type="caution">
    <text evidence="3">The sequence shown here is derived from an EMBL/GenBank/DDBJ whole genome shotgun (WGS) entry which is preliminary data.</text>
</comment>
<evidence type="ECO:0000256" key="1">
    <source>
        <dbReference type="ARBA" id="ARBA00022729"/>
    </source>
</evidence>
<dbReference type="SUPFAM" id="SSF53474">
    <property type="entry name" value="alpha/beta-Hydrolases"/>
    <property type="match status" value="1"/>
</dbReference>
<gene>
    <name evidence="3" type="ORF">QWM81_07860</name>
</gene>
<evidence type="ECO:0000313" key="3">
    <source>
        <dbReference type="EMBL" id="MDN3293962.1"/>
    </source>
</evidence>
<name>A0ABT7Z392_9ACTN</name>
<dbReference type="Gene3D" id="3.40.50.1820">
    <property type="entry name" value="alpha/beta hydrolase"/>
    <property type="match status" value="1"/>
</dbReference>
<dbReference type="Pfam" id="PF00756">
    <property type="entry name" value="Esterase"/>
    <property type="match status" value="1"/>
</dbReference>
<proteinExistence type="predicted"/>
<sequence length="203" mass="21720">MEAKSPQPGTYRTDGQALLRVPSAPPPYRLAVVLHGAGATADQALTWLRPQPGANGLLLLAPQSSGSTWDLIAGGYGPDVIRLDAALAEVFRKFPVEAAGVAIAGFSDGASYALTLGLSNGDLFGTVLAFSPGFMAPMLRHGRPRIFISHGTADRVLPIERCSRRIVRTLRDDDYPVTYREFPGGHDVPADIAAEALRWWSTP</sequence>
<keyword evidence="4" id="KW-1185">Reference proteome</keyword>
<keyword evidence="1" id="KW-0732">Signal</keyword>
<accession>A0ABT7Z392</accession>
<dbReference type="InterPro" id="IPR000801">
    <property type="entry name" value="Esterase-like"/>
</dbReference>